<protein>
    <submittedName>
        <fullName evidence="3">Uncharacterized protein</fullName>
    </submittedName>
</protein>
<dbReference type="OMA" id="FDAKFFQ"/>
<sequence length="604" mass="66875">MPDDIELTPRTPSNPDAFALSDSSADEDSDDDAFLLPSERNHRPKPRRTFTSSSSNSNRGARWRNLNLPPLLSQIWYITSASAHWAILKLRSAAGDGPKAPMKKRRLLLRWSCKATAFCWLALLALTIFTALFMPSYTRGQYPESWRGLEEAIAKGGGSNPPGYWKSAEMPKEKKNTVGGRGNPGKERIFIAANIVDAGLISGEWGERLLETMDILGEENVFLSIFENDSGQATKDALKGLEERIKKRLPKAGVSIISTTLPLEGVPRTKISKDESVVKRITYLAEVRNRALLPLVGTIPSLSRWNQTGLHSGPSLQLAPNEILPPLPADMGAPALPTTWVEKPEEVKKILFLNDVIFSPREISHLLFSTAGGNYASACAIDFINPVKLYDTFATRDEQGWPLGVPLFPWFTPAGEAREKVSDGKAEVEVKSCWGGAAVFAAGPFVKGDGKEEAVRFRAERESWWEGSECCLIHADLPGAGDENTKDADKKMPHGTYLNPFIRVAYDEDTFAWLPWVRRVERMLAGPQRVAGWFAGMPWGSERRTEKAGEKVKDWVWGDEGWKKGERVAGKGGFCGSRKLLVMKEPRPTEGRPWKGVEVPPVPK</sequence>
<feature type="compositionally biased region" description="Acidic residues" evidence="1">
    <location>
        <begin position="24"/>
        <end position="33"/>
    </location>
</feature>
<name>U4LH00_PYROM</name>
<proteinExistence type="predicted"/>
<feature type="region of interest" description="Disordered" evidence="1">
    <location>
        <begin position="1"/>
        <end position="61"/>
    </location>
</feature>
<accession>U4LH00</accession>
<dbReference type="STRING" id="1076935.U4LH00"/>
<reference evidence="3 4" key="1">
    <citation type="journal article" date="2013" name="PLoS Genet.">
        <title>The genome and development-dependent transcriptomes of Pyronema confluens: a window into fungal evolution.</title>
        <authorList>
            <person name="Traeger S."/>
            <person name="Altegoer F."/>
            <person name="Freitag M."/>
            <person name="Gabaldon T."/>
            <person name="Kempken F."/>
            <person name="Kumar A."/>
            <person name="Marcet-Houben M."/>
            <person name="Poggeler S."/>
            <person name="Stajich J.E."/>
            <person name="Nowrousian M."/>
        </authorList>
    </citation>
    <scope>NUCLEOTIDE SEQUENCE [LARGE SCALE GENOMIC DNA]</scope>
    <source>
        <strain evidence="4">CBS 100304</strain>
        <tissue evidence="3">Vegetative mycelium</tissue>
    </source>
</reference>
<keyword evidence="2" id="KW-1133">Transmembrane helix</keyword>
<evidence type="ECO:0000313" key="4">
    <source>
        <dbReference type="Proteomes" id="UP000018144"/>
    </source>
</evidence>
<keyword evidence="2" id="KW-0812">Transmembrane</keyword>
<keyword evidence="4" id="KW-1185">Reference proteome</keyword>
<evidence type="ECO:0000313" key="3">
    <source>
        <dbReference type="EMBL" id="CCX11123.1"/>
    </source>
</evidence>
<organism evidence="3 4">
    <name type="scientific">Pyronema omphalodes (strain CBS 100304)</name>
    <name type="common">Pyronema confluens</name>
    <dbReference type="NCBI Taxonomy" id="1076935"/>
    <lineage>
        <taxon>Eukaryota</taxon>
        <taxon>Fungi</taxon>
        <taxon>Dikarya</taxon>
        <taxon>Ascomycota</taxon>
        <taxon>Pezizomycotina</taxon>
        <taxon>Pezizomycetes</taxon>
        <taxon>Pezizales</taxon>
        <taxon>Pyronemataceae</taxon>
        <taxon>Pyronema</taxon>
    </lineage>
</organism>
<keyword evidence="2" id="KW-0472">Membrane</keyword>
<dbReference type="InterPro" id="IPR021047">
    <property type="entry name" value="Mannosyltransferase_CMT1"/>
</dbReference>
<evidence type="ECO:0000256" key="1">
    <source>
        <dbReference type="SAM" id="MobiDB-lite"/>
    </source>
</evidence>
<dbReference type="PANTHER" id="PTHR34144">
    <property type="entry name" value="CHROMOSOME 8, WHOLE GENOME SHOTGUN SEQUENCE"/>
    <property type="match status" value="1"/>
</dbReference>
<feature type="transmembrane region" description="Helical" evidence="2">
    <location>
        <begin position="115"/>
        <end position="134"/>
    </location>
</feature>
<dbReference type="Pfam" id="PF11735">
    <property type="entry name" value="CAP59_mtransfer"/>
    <property type="match status" value="1"/>
</dbReference>
<dbReference type="AlphaFoldDB" id="U4LH00"/>
<dbReference type="PANTHER" id="PTHR34144:SF8">
    <property type="entry name" value="GLYCOSYLTRANSFERASE FAMILY 69 PROTEIN"/>
    <property type="match status" value="1"/>
</dbReference>
<dbReference type="eggNOG" id="ENOG502RYQA">
    <property type="taxonomic scope" value="Eukaryota"/>
</dbReference>
<evidence type="ECO:0000256" key="2">
    <source>
        <dbReference type="SAM" id="Phobius"/>
    </source>
</evidence>
<dbReference type="OrthoDB" id="262547at2759"/>
<dbReference type="EMBL" id="HF935594">
    <property type="protein sequence ID" value="CCX11123.1"/>
    <property type="molecule type" value="Genomic_DNA"/>
</dbReference>
<gene>
    <name evidence="3" type="ORF">PCON_10717</name>
</gene>
<dbReference type="Proteomes" id="UP000018144">
    <property type="component" value="Unassembled WGS sequence"/>
</dbReference>